<organism evidence="1">
    <name type="scientific">Nonomuraea gerenzanensis</name>
    <dbReference type="NCBI Taxonomy" id="93944"/>
    <lineage>
        <taxon>Bacteria</taxon>
        <taxon>Bacillati</taxon>
        <taxon>Actinomycetota</taxon>
        <taxon>Actinomycetes</taxon>
        <taxon>Streptosporangiales</taxon>
        <taxon>Streptosporangiaceae</taxon>
        <taxon>Nonomuraea</taxon>
    </lineage>
</organism>
<dbReference type="AlphaFoldDB" id="A0A1M4ED37"/>
<reference evidence="1" key="1">
    <citation type="submission" date="2016-04" db="EMBL/GenBank/DDBJ databases">
        <authorList>
            <person name="Evans L.H."/>
            <person name="Alamgir A."/>
            <person name="Owens N."/>
            <person name="Weber N.D."/>
            <person name="Virtaneva K."/>
            <person name="Barbian K."/>
            <person name="Babar A."/>
            <person name="Rosenke K."/>
        </authorList>
    </citation>
    <scope>NUCLEOTIDE SEQUENCE</scope>
    <source>
        <strain evidence="1">Nono1</strain>
    </source>
</reference>
<dbReference type="EMBL" id="LT559118">
    <property type="protein sequence ID" value="SBO96493.1"/>
    <property type="molecule type" value="Genomic_DNA"/>
</dbReference>
<accession>A0A1M4ED37</accession>
<gene>
    <name evidence="1" type="ORF">BN4615_P6009</name>
</gene>
<sequence length="48" mass="5410">MAVQAGPVRRRARGDGTAVAVERRVRARHRRRCEPAAALEHRLLPGPW</sequence>
<evidence type="ECO:0000313" key="1">
    <source>
        <dbReference type="EMBL" id="SBO96493.1"/>
    </source>
</evidence>
<proteinExistence type="predicted"/>
<name>A0A1M4ED37_9ACTN</name>
<protein>
    <submittedName>
        <fullName evidence="1">Uncharacterized protein</fullName>
    </submittedName>
</protein>